<accession>A0A851GJM8</accession>
<name>A0A851GJM8_9BACT</name>
<proteinExistence type="predicted"/>
<dbReference type="InterPro" id="IPR022385">
    <property type="entry name" value="Rhs_assc_core"/>
</dbReference>
<comment type="caution">
    <text evidence="1">The sequence shown here is derived from an EMBL/GenBank/DDBJ whole genome shotgun (WGS) entry which is preliminary data.</text>
</comment>
<dbReference type="Gene3D" id="2.180.10.10">
    <property type="entry name" value="RHS repeat-associated core"/>
    <property type="match status" value="1"/>
</dbReference>
<dbReference type="AlphaFoldDB" id="A0A851GJM8"/>
<dbReference type="RefSeq" id="WP_178934361.1">
    <property type="nucleotide sequence ID" value="NZ_JACBAZ010000011.1"/>
</dbReference>
<evidence type="ECO:0000313" key="2">
    <source>
        <dbReference type="Proteomes" id="UP000557872"/>
    </source>
</evidence>
<reference evidence="1 2" key="1">
    <citation type="submission" date="2020-07" db="EMBL/GenBank/DDBJ databases">
        <title>Roseicoccus Jingziensis gen. nov., sp. nov., isolated from coastal seawater.</title>
        <authorList>
            <person name="Feng X."/>
        </authorList>
    </citation>
    <scope>NUCLEOTIDE SEQUENCE [LARGE SCALE GENOMIC DNA]</scope>
    <source>
        <strain evidence="1 2">N1E253</strain>
    </source>
</reference>
<keyword evidence="2" id="KW-1185">Reference proteome</keyword>
<dbReference type="EMBL" id="JACBAZ010000011">
    <property type="protein sequence ID" value="NWK57369.1"/>
    <property type="molecule type" value="Genomic_DNA"/>
</dbReference>
<evidence type="ECO:0000313" key="1">
    <source>
        <dbReference type="EMBL" id="NWK57369.1"/>
    </source>
</evidence>
<gene>
    <name evidence="1" type="ORF">HW115_17245</name>
</gene>
<organism evidence="1 2">
    <name type="scientific">Oceaniferula marina</name>
    <dbReference type="NCBI Taxonomy" id="2748318"/>
    <lineage>
        <taxon>Bacteria</taxon>
        <taxon>Pseudomonadati</taxon>
        <taxon>Verrucomicrobiota</taxon>
        <taxon>Verrucomicrobiia</taxon>
        <taxon>Verrucomicrobiales</taxon>
        <taxon>Verrucomicrobiaceae</taxon>
        <taxon>Oceaniferula</taxon>
    </lineage>
</organism>
<dbReference type="Proteomes" id="UP000557872">
    <property type="component" value="Unassembled WGS sequence"/>
</dbReference>
<protein>
    <submittedName>
        <fullName evidence="1">RHS repeat-associated core domain-containing protein</fullName>
    </submittedName>
</protein>
<dbReference type="NCBIfam" id="TIGR03696">
    <property type="entry name" value="Rhs_assc_core"/>
    <property type="match status" value="1"/>
</dbReference>
<sequence length="241" mass="27358">MVKTSQPRLNYYGYRYYDPVTGRWIKRDPIEEEGGLNVYGFIENGGVNSYDFLGLIERPSPPVDPMPIFGPPDDSGNEPIFHPSPTRFVKSISVTIEWVCESEPWYCCDTSTEKEPTIYSEFTITSHRERVLSRGEKPHMFINTGYEGIYGGLSRHEKDLVKFEAPNVLAVALGKHDVEVSKFLEPYYKRGCIVRKPAVQCAGSIHIVMISGYPFKLESQKMKIDSENDVFPPDPVPPLTI</sequence>